<evidence type="ECO:0000313" key="2">
    <source>
        <dbReference type="Proteomes" id="UP001501479"/>
    </source>
</evidence>
<protein>
    <submittedName>
        <fullName evidence="1">Uncharacterized protein</fullName>
    </submittedName>
</protein>
<keyword evidence="2" id="KW-1185">Reference proteome</keyword>
<dbReference type="Proteomes" id="UP001501479">
    <property type="component" value="Unassembled WGS sequence"/>
</dbReference>
<comment type="caution">
    <text evidence="1">The sequence shown here is derived from an EMBL/GenBank/DDBJ whole genome shotgun (WGS) entry which is preliminary data.</text>
</comment>
<reference evidence="2" key="1">
    <citation type="journal article" date="2019" name="Int. J. Syst. Evol. Microbiol.">
        <title>The Global Catalogue of Microorganisms (GCM) 10K type strain sequencing project: providing services to taxonomists for standard genome sequencing and annotation.</title>
        <authorList>
            <consortium name="The Broad Institute Genomics Platform"/>
            <consortium name="The Broad Institute Genome Sequencing Center for Infectious Disease"/>
            <person name="Wu L."/>
            <person name="Ma J."/>
        </authorList>
    </citation>
    <scope>NUCLEOTIDE SEQUENCE [LARGE SCALE GENOMIC DNA]</scope>
    <source>
        <strain evidence="2">JCM 17329</strain>
    </source>
</reference>
<sequence>MANITITTLVPMRARKKLIVGGWSRGVEKLKTNQRINMQLEW</sequence>
<dbReference type="EMBL" id="BAABDS010000038">
    <property type="protein sequence ID" value="GAA3717070.1"/>
    <property type="molecule type" value="Genomic_DNA"/>
</dbReference>
<proteinExistence type="predicted"/>
<evidence type="ECO:0000313" key="1">
    <source>
        <dbReference type="EMBL" id="GAA3717070.1"/>
    </source>
</evidence>
<gene>
    <name evidence="1" type="ORF">GCM10022421_26220</name>
</gene>
<accession>A0ABP7EBW9</accession>
<organism evidence="1 2">
    <name type="scientific">Oceanisphaera sediminis</name>
    <dbReference type="NCBI Taxonomy" id="981381"/>
    <lineage>
        <taxon>Bacteria</taxon>
        <taxon>Pseudomonadati</taxon>
        <taxon>Pseudomonadota</taxon>
        <taxon>Gammaproteobacteria</taxon>
        <taxon>Aeromonadales</taxon>
        <taxon>Aeromonadaceae</taxon>
        <taxon>Oceanisphaera</taxon>
    </lineage>
</organism>
<name>A0ABP7EBW9_9GAMM</name>